<name>A0A6J5Q067_9CAUD</name>
<sequence length="182" mass="20703">MYLYVTMKEKQLITKREPVTIIYLRSLFNLGFISVEEFGKSIHTILCERLANFSEGIPDPESGSSLVQETVDLDQLFDLGLIGKSDWIKGRWLLCMGTRSVLTGDEVATVLPRLHQVIQRWHSAGWVQYTITRDMELSFNYIDGTNGHLISLVEVFLEADSSDTQEYLIWSEEPIIPAACQA</sequence>
<evidence type="ECO:0000313" key="1">
    <source>
        <dbReference type="EMBL" id="CAB4174825.1"/>
    </source>
</evidence>
<gene>
    <name evidence="1" type="ORF">UFOVP972_82</name>
</gene>
<dbReference type="EMBL" id="LR796923">
    <property type="protein sequence ID" value="CAB4174825.1"/>
    <property type="molecule type" value="Genomic_DNA"/>
</dbReference>
<protein>
    <submittedName>
        <fullName evidence="1">Uncharacterized protein</fullName>
    </submittedName>
</protein>
<accession>A0A6J5Q067</accession>
<reference evidence="1" key="1">
    <citation type="submission" date="2020-05" db="EMBL/GenBank/DDBJ databases">
        <authorList>
            <person name="Chiriac C."/>
            <person name="Salcher M."/>
            <person name="Ghai R."/>
            <person name="Kavagutti S V."/>
        </authorList>
    </citation>
    <scope>NUCLEOTIDE SEQUENCE</scope>
</reference>
<organism evidence="1">
    <name type="scientific">uncultured Caudovirales phage</name>
    <dbReference type="NCBI Taxonomy" id="2100421"/>
    <lineage>
        <taxon>Viruses</taxon>
        <taxon>Duplodnaviria</taxon>
        <taxon>Heunggongvirae</taxon>
        <taxon>Uroviricota</taxon>
        <taxon>Caudoviricetes</taxon>
        <taxon>Peduoviridae</taxon>
        <taxon>Maltschvirus</taxon>
        <taxon>Maltschvirus maltsch</taxon>
    </lineage>
</organism>
<proteinExistence type="predicted"/>